<gene>
    <name evidence="3" type="ORF">ACFY35_22075</name>
</gene>
<feature type="compositionally biased region" description="Low complexity" evidence="1">
    <location>
        <begin position="222"/>
        <end position="231"/>
    </location>
</feature>
<accession>A0ABW6WFQ8</accession>
<keyword evidence="2" id="KW-0732">Signal</keyword>
<dbReference type="Gene3D" id="2.40.420.20">
    <property type="match status" value="1"/>
</dbReference>
<evidence type="ECO:0000313" key="4">
    <source>
        <dbReference type="Proteomes" id="UP001602245"/>
    </source>
</evidence>
<feature type="region of interest" description="Disordered" evidence="1">
    <location>
        <begin position="316"/>
        <end position="341"/>
    </location>
</feature>
<dbReference type="Proteomes" id="UP001602245">
    <property type="component" value="Unassembled WGS sequence"/>
</dbReference>
<evidence type="ECO:0000256" key="1">
    <source>
        <dbReference type="SAM" id="MobiDB-lite"/>
    </source>
</evidence>
<reference evidence="3 4" key="1">
    <citation type="submission" date="2024-10" db="EMBL/GenBank/DDBJ databases">
        <title>The Natural Products Discovery Center: Release of the First 8490 Sequenced Strains for Exploring Actinobacteria Biosynthetic Diversity.</title>
        <authorList>
            <person name="Kalkreuter E."/>
            <person name="Kautsar S.A."/>
            <person name="Yang D."/>
            <person name="Bader C.D."/>
            <person name="Teijaro C.N."/>
            <person name="Fluegel L."/>
            <person name="Davis C.M."/>
            <person name="Simpson J.R."/>
            <person name="Lauterbach L."/>
            <person name="Steele A.D."/>
            <person name="Gui C."/>
            <person name="Meng S."/>
            <person name="Li G."/>
            <person name="Viehrig K."/>
            <person name="Ye F."/>
            <person name="Su P."/>
            <person name="Kiefer A.F."/>
            <person name="Nichols A."/>
            <person name="Cepeda A.J."/>
            <person name="Yan W."/>
            <person name="Fan B."/>
            <person name="Jiang Y."/>
            <person name="Adhikari A."/>
            <person name="Zheng C.-J."/>
            <person name="Schuster L."/>
            <person name="Cowan T.M."/>
            <person name="Smanski M.J."/>
            <person name="Chevrette M.G."/>
            <person name="De Carvalho L.P.S."/>
            <person name="Shen B."/>
        </authorList>
    </citation>
    <scope>NUCLEOTIDE SEQUENCE [LARGE SCALE GENOMIC DNA]</scope>
    <source>
        <strain evidence="3 4">NPDC000087</strain>
    </source>
</reference>
<organism evidence="3 4">
    <name type="scientific">Paractinoplanes globisporus</name>
    <dbReference type="NCBI Taxonomy" id="113565"/>
    <lineage>
        <taxon>Bacteria</taxon>
        <taxon>Bacillati</taxon>
        <taxon>Actinomycetota</taxon>
        <taxon>Actinomycetes</taxon>
        <taxon>Micromonosporales</taxon>
        <taxon>Micromonosporaceae</taxon>
        <taxon>Paractinoplanes</taxon>
    </lineage>
</organism>
<sequence length="341" mass="34705">MQRRSLARVGVVAVAGVLVGGCTSAAEKSQTPELEARGTVLTTVKPARQDLTNQISLSGKVEIDPVFGIVAPVGGEIRYLNKQPSKTPATRPMWVASVWNDGVPRRVEIPKDSTFAGRLMEDRADVTAGMPVVSAKHSGYGIVAEIDSAQAYRVSGSVQTVRGQIKNGPGPFPCTALGTIAALPAGTIPEPPPPSADPTPQLSGAVPPQAVVKDPSLGGGSSDSSGSSGSDATGMRLVCTPPEEIKLINGAAVTLDVVTAKASHVLVLPVEAVAGVQGHGKVDVVGPDRTRKTVDVTLGITDGKVVEIRKGLRGDETIAVPGPDLPTAAPNPDQGGSGAPG</sequence>
<dbReference type="PROSITE" id="PS51257">
    <property type="entry name" value="PROKAR_LIPOPROTEIN"/>
    <property type="match status" value="1"/>
</dbReference>
<name>A0ABW6WFQ8_9ACTN</name>
<protein>
    <submittedName>
        <fullName evidence="3">Efflux RND transporter periplasmic adaptor subunit</fullName>
    </submittedName>
</protein>
<evidence type="ECO:0000313" key="3">
    <source>
        <dbReference type="EMBL" id="MFF5292136.1"/>
    </source>
</evidence>
<dbReference type="RefSeq" id="WP_157295357.1">
    <property type="nucleotide sequence ID" value="NZ_JBIAZU010000004.1"/>
</dbReference>
<feature type="signal peptide" evidence="2">
    <location>
        <begin position="1"/>
        <end position="25"/>
    </location>
</feature>
<comment type="caution">
    <text evidence="3">The sequence shown here is derived from an EMBL/GenBank/DDBJ whole genome shotgun (WGS) entry which is preliminary data.</text>
</comment>
<evidence type="ECO:0000256" key="2">
    <source>
        <dbReference type="SAM" id="SignalP"/>
    </source>
</evidence>
<proteinExistence type="predicted"/>
<feature type="chain" id="PRO_5045694946" evidence="2">
    <location>
        <begin position="26"/>
        <end position="341"/>
    </location>
</feature>
<keyword evidence="4" id="KW-1185">Reference proteome</keyword>
<dbReference type="PANTHER" id="PTHR30469">
    <property type="entry name" value="MULTIDRUG RESISTANCE PROTEIN MDTA"/>
    <property type="match status" value="1"/>
</dbReference>
<feature type="region of interest" description="Disordered" evidence="1">
    <location>
        <begin position="184"/>
        <end position="236"/>
    </location>
</feature>
<dbReference type="EMBL" id="JBIAZU010000004">
    <property type="protein sequence ID" value="MFF5292136.1"/>
    <property type="molecule type" value="Genomic_DNA"/>
</dbReference>